<evidence type="ECO:0000313" key="2">
    <source>
        <dbReference type="EMBL" id="KAK8893893.1"/>
    </source>
</evidence>
<gene>
    <name evidence="2" type="ORF">M9Y10_022322</name>
</gene>
<sequence>MSIPAANKRQPFNIEICMGSDKPSTNSLESSNSNHLVSNIKYNWINQIRRQFEENAKEEEEEEVEVEEKLDESELKKYQKIIHELTEENKGLNLDFENMELSELDAEILKTEKEVQSLRSEINSNDKYDFQENKIESKQDAINRSYKKIDNLTKLTSALYNEICVWYKPIIQKKFHEDELKCQIDVANLIEDPDQIQQSVKANLKYVKKLAKKK</sequence>
<accession>A0ABR2KS59</accession>
<dbReference type="EMBL" id="JAPFFF010000003">
    <property type="protein sequence ID" value="KAK8893893.1"/>
    <property type="molecule type" value="Genomic_DNA"/>
</dbReference>
<organism evidence="2 3">
    <name type="scientific">Tritrichomonas musculus</name>
    <dbReference type="NCBI Taxonomy" id="1915356"/>
    <lineage>
        <taxon>Eukaryota</taxon>
        <taxon>Metamonada</taxon>
        <taxon>Parabasalia</taxon>
        <taxon>Tritrichomonadida</taxon>
        <taxon>Tritrichomonadidae</taxon>
        <taxon>Tritrichomonas</taxon>
    </lineage>
</organism>
<keyword evidence="3" id="KW-1185">Reference proteome</keyword>
<keyword evidence="1" id="KW-0175">Coiled coil</keyword>
<reference evidence="2 3" key="1">
    <citation type="submission" date="2024-04" db="EMBL/GenBank/DDBJ databases">
        <title>Tritrichomonas musculus Genome.</title>
        <authorList>
            <person name="Alves-Ferreira E."/>
            <person name="Grigg M."/>
            <person name="Lorenzi H."/>
            <person name="Galac M."/>
        </authorList>
    </citation>
    <scope>NUCLEOTIDE SEQUENCE [LARGE SCALE GENOMIC DNA]</scope>
    <source>
        <strain evidence="2 3">EAF2021</strain>
    </source>
</reference>
<feature type="coiled-coil region" evidence="1">
    <location>
        <begin position="42"/>
        <end position="121"/>
    </location>
</feature>
<protein>
    <submittedName>
        <fullName evidence="2">Uncharacterized protein</fullName>
    </submittedName>
</protein>
<proteinExistence type="predicted"/>
<comment type="caution">
    <text evidence="2">The sequence shown here is derived from an EMBL/GenBank/DDBJ whole genome shotgun (WGS) entry which is preliminary data.</text>
</comment>
<evidence type="ECO:0000256" key="1">
    <source>
        <dbReference type="SAM" id="Coils"/>
    </source>
</evidence>
<name>A0ABR2KS59_9EUKA</name>
<evidence type="ECO:0000313" key="3">
    <source>
        <dbReference type="Proteomes" id="UP001470230"/>
    </source>
</evidence>
<dbReference type="Proteomes" id="UP001470230">
    <property type="component" value="Unassembled WGS sequence"/>
</dbReference>